<proteinExistence type="predicted"/>
<organism evidence="1 2">
    <name type="scientific">Algoriphagus zhangzhouensis</name>
    <dbReference type="NCBI Taxonomy" id="1073327"/>
    <lineage>
        <taxon>Bacteria</taxon>
        <taxon>Pseudomonadati</taxon>
        <taxon>Bacteroidota</taxon>
        <taxon>Cytophagia</taxon>
        <taxon>Cytophagales</taxon>
        <taxon>Cyclobacteriaceae</taxon>
        <taxon>Algoriphagus</taxon>
    </lineage>
</organism>
<keyword evidence="2" id="KW-1185">Reference proteome</keyword>
<dbReference type="STRING" id="1073327.SAMN04488108_0538"/>
<protein>
    <submittedName>
        <fullName evidence="1">Uncharacterized protein</fullName>
    </submittedName>
</protein>
<reference evidence="2" key="1">
    <citation type="submission" date="2016-12" db="EMBL/GenBank/DDBJ databases">
        <authorList>
            <person name="Varghese N."/>
            <person name="Submissions S."/>
        </authorList>
    </citation>
    <scope>NUCLEOTIDE SEQUENCE [LARGE SCALE GENOMIC DNA]</scope>
    <source>
        <strain evidence="2">DSM 25035</strain>
    </source>
</reference>
<dbReference type="Proteomes" id="UP000184609">
    <property type="component" value="Unassembled WGS sequence"/>
</dbReference>
<accession>A0A1M7Z5I9</accession>
<sequence length="156" mass="18834">MEIPSLANLKKELSYLSESEIKDLLIELIKFSRDNKAYLFFKLYEKDQPGLFVELVKEDLLVEFEKVRVDHSYYAKKGIQSIRRKMNKLLKLSKNREDQVEVLLFFSEEMKERGFLKHRNPVIKNLYEIQKGKVEKLIEKLHEDLQYDYMNRLEEL</sequence>
<dbReference type="AlphaFoldDB" id="A0A1M7Z5I9"/>
<dbReference type="EMBL" id="FRXN01000001">
    <property type="protein sequence ID" value="SHO60050.1"/>
    <property type="molecule type" value="Genomic_DNA"/>
</dbReference>
<evidence type="ECO:0000313" key="1">
    <source>
        <dbReference type="EMBL" id="SHO60050.1"/>
    </source>
</evidence>
<evidence type="ECO:0000313" key="2">
    <source>
        <dbReference type="Proteomes" id="UP000184609"/>
    </source>
</evidence>
<gene>
    <name evidence="1" type="ORF">SAMN04488108_0538</name>
</gene>
<name>A0A1M7Z5I9_9BACT</name>
<dbReference type="OrthoDB" id="978748at2"/>
<dbReference type="RefSeq" id="WP_073570196.1">
    <property type="nucleotide sequence ID" value="NZ_FRXN01000001.1"/>
</dbReference>